<dbReference type="InterPro" id="IPR013087">
    <property type="entry name" value="Znf_C2H2_type"/>
</dbReference>
<evidence type="ECO:0000313" key="2">
    <source>
        <dbReference type="WBParaSite" id="GPUH_0002677901-mRNA-1"/>
    </source>
</evidence>
<reference evidence="2" key="1">
    <citation type="submission" date="2016-06" db="UniProtKB">
        <authorList>
            <consortium name="WormBaseParasite"/>
        </authorList>
    </citation>
    <scope>IDENTIFICATION</scope>
</reference>
<dbReference type="PROSITE" id="PS00028">
    <property type="entry name" value="ZINC_FINGER_C2H2_1"/>
    <property type="match status" value="1"/>
</dbReference>
<dbReference type="WBParaSite" id="GPUH_0002677901-mRNA-1">
    <property type="protein sequence ID" value="GPUH_0002677901-mRNA-1"/>
    <property type="gene ID" value="GPUH_0002677901"/>
</dbReference>
<dbReference type="AlphaFoldDB" id="A0A183F0K8"/>
<proteinExistence type="predicted"/>
<name>A0A183F0K8_9BILA</name>
<organism evidence="2">
    <name type="scientific">Gongylonema pulchrum</name>
    <dbReference type="NCBI Taxonomy" id="637853"/>
    <lineage>
        <taxon>Eukaryota</taxon>
        <taxon>Metazoa</taxon>
        <taxon>Ecdysozoa</taxon>
        <taxon>Nematoda</taxon>
        <taxon>Chromadorea</taxon>
        <taxon>Rhabditida</taxon>
        <taxon>Spirurina</taxon>
        <taxon>Spiruromorpha</taxon>
        <taxon>Spiruroidea</taxon>
        <taxon>Gongylonematidae</taxon>
        <taxon>Gongylonema</taxon>
    </lineage>
</organism>
<accession>A0A183F0K8</accession>
<protein>
    <submittedName>
        <fullName evidence="2">C2H2-type domain-containing protein</fullName>
    </submittedName>
</protein>
<feature type="domain" description="C2H2-type" evidence="1">
    <location>
        <begin position="52"/>
        <end position="72"/>
    </location>
</feature>
<evidence type="ECO:0000259" key="1">
    <source>
        <dbReference type="PROSITE" id="PS00028"/>
    </source>
</evidence>
<sequence length="133" mass="15083">LEIVRYSNGEASLPRDLSQIPVFLTETQRDLFFSFIRPMKPSSDGAAVEHKCMQCGQIIPNISDGRRHAVSHLRIMRLRCLLCGSGSFFCSDMRLHLQYRHCEMLHTAPEGYVVPGNAVPCMTQSQARLFIEL</sequence>